<accession>A0A062V6H2</accession>
<evidence type="ECO:0000313" key="1">
    <source>
        <dbReference type="EMBL" id="KCZ70965.1"/>
    </source>
</evidence>
<sequence>MEVIKDYQMKKDGLIISRNLLQRAGIGEEVDVLTKDHTIVIKPKSMTDRVRGIVKKTRFTVENLDELYHASKGV</sequence>
<evidence type="ECO:0000313" key="2">
    <source>
        <dbReference type="Proteomes" id="UP000027153"/>
    </source>
</evidence>
<keyword evidence="2" id="KW-1185">Reference proteome</keyword>
<organism evidence="1 2">
    <name type="scientific">Candidatus Methanoperedens nitratireducens</name>
    <dbReference type="NCBI Taxonomy" id="1392998"/>
    <lineage>
        <taxon>Archaea</taxon>
        <taxon>Methanobacteriati</taxon>
        <taxon>Methanobacteriota</taxon>
        <taxon>Stenosarchaea group</taxon>
        <taxon>Methanomicrobia</taxon>
        <taxon>Methanosarcinales</taxon>
        <taxon>ANME-2 cluster</taxon>
        <taxon>Candidatus Methanoperedentaceae</taxon>
        <taxon>Candidatus Methanoperedens</taxon>
    </lineage>
</organism>
<dbReference type="Proteomes" id="UP000027153">
    <property type="component" value="Unassembled WGS sequence"/>
</dbReference>
<dbReference type="OrthoDB" id="376709at2157"/>
<gene>
    <name evidence="1" type="ORF">ANME2D_02994</name>
</gene>
<protein>
    <submittedName>
        <fullName evidence="1">Uncharacterized protein</fullName>
    </submittedName>
</protein>
<proteinExistence type="predicted"/>
<name>A0A062V6H2_9EURY</name>
<dbReference type="EMBL" id="JMIY01000007">
    <property type="protein sequence ID" value="KCZ70965.1"/>
    <property type="molecule type" value="Genomic_DNA"/>
</dbReference>
<comment type="caution">
    <text evidence="1">The sequence shown here is derived from an EMBL/GenBank/DDBJ whole genome shotgun (WGS) entry which is preliminary data.</text>
</comment>
<dbReference type="AlphaFoldDB" id="A0A062V6H2"/>
<dbReference type="RefSeq" id="WP_048093027.1">
    <property type="nucleotide sequence ID" value="NZ_JMIY01000007.1"/>
</dbReference>
<reference evidence="1 2" key="1">
    <citation type="journal article" date="2013" name="Nature">
        <title>Anaerobic oxidation of methane coupled to nitrate reduction in a novel archaeal lineage.</title>
        <authorList>
            <person name="Haroon M.F."/>
            <person name="Hu S."/>
            <person name="Shi Y."/>
            <person name="Imelfort M."/>
            <person name="Keller J."/>
            <person name="Hugenholtz P."/>
            <person name="Yuan Z."/>
            <person name="Tyson G.W."/>
        </authorList>
    </citation>
    <scope>NUCLEOTIDE SEQUENCE [LARGE SCALE GENOMIC DNA]</scope>
    <source>
        <strain evidence="1 2">ANME-2d</strain>
    </source>
</reference>